<dbReference type="Proteomes" id="UP000717364">
    <property type="component" value="Unassembled WGS sequence"/>
</dbReference>
<dbReference type="PRINTS" id="PR00834">
    <property type="entry name" value="PROTEASES2C"/>
</dbReference>
<reference evidence="5" key="1">
    <citation type="submission" date="2020-11" db="EMBL/GenBank/DDBJ databases">
        <authorList>
            <person name="Konstantinou D."/>
            <person name="Gkelis S."/>
            <person name="Popin R."/>
            <person name="Fewer D."/>
            <person name="Sivonen K."/>
        </authorList>
    </citation>
    <scope>NUCLEOTIDE SEQUENCE</scope>
    <source>
        <strain evidence="5">TAU-MAC 1115</strain>
    </source>
</reference>
<dbReference type="RefSeq" id="WP_215610649.1">
    <property type="nucleotide sequence ID" value="NZ_JADOES010000051.1"/>
</dbReference>
<dbReference type="InterPro" id="IPR043504">
    <property type="entry name" value="Peptidase_S1_PA_chymotrypsin"/>
</dbReference>
<evidence type="ECO:0000256" key="3">
    <source>
        <dbReference type="ARBA" id="ARBA00022801"/>
    </source>
</evidence>
<feature type="chain" id="PRO_5036738813" evidence="4">
    <location>
        <begin position="16"/>
        <end position="269"/>
    </location>
</feature>
<dbReference type="InterPro" id="IPR001940">
    <property type="entry name" value="Peptidase_S1C"/>
</dbReference>
<comment type="caution">
    <text evidence="5">The sequence shown here is derived from an EMBL/GenBank/DDBJ whole genome shotgun (WGS) entry which is preliminary data.</text>
</comment>
<protein>
    <submittedName>
        <fullName evidence="5">Trypsin-like peptidase domain-containing protein</fullName>
    </submittedName>
</protein>
<evidence type="ECO:0000256" key="1">
    <source>
        <dbReference type="ARBA" id="ARBA00010541"/>
    </source>
</evidence>
<proteinExistence type="inferred from homology"/>
<evidence type="ECO:0000256" key="2">
    <source>
        <dbReference type="ARBA" id="ARBA00022670"/>
    </source>
</evidence>
<evidence type="ECO:0000313" key="5">
    <source>
        <dbReference type="EMBL" id="MBT9317586.1"/>
    </source>
</evidence>
<dbReference type="Pfam" id="PF13365">
    <property type="entry name" value="Trypsin_2"/>
    <property type="match status" value="1"/>
</dbReference>
<name>A0A947DKZ6_9CYAN</name>
<keyword evidence="4" id="KW-0732">Signal</keyword>
<dbReference type="AlphaFoldDB" id="A0A947DKZ6"/>
<feature type="signal peptide" evidence="4">
    <location>
        <begin position="1"/>
        <end position="15"/>
    </location>
</feature>
<dbReference type="PANTHER" id="PTHR43343:SF3">
    <property type="entry name" value="PROTEASE DO-LIKE 8, CHLOROPLASTIC"/>
    <property type="match status" value="1"/>
</dbReference>
<dbReference type="PANTHER" id="PTHR43343">
    <property type="entry name" value="PEPTIDASE S12"/>
    <property type="match status" value="1"/>
</dbReference>
<keyword evidence="2" id="KW-0645">Protease</keyword>
<evidence type="ECO:0000313" key="6">
    <source>
        <dbReference type="Proteomes" id="UP000717364"/>
    </source>
</evidence>
<reference evidence="5" key="2">
    <citation type="journal article" date="2021" name="Mar. Drugs">
        <title>Genome Reduction and Secondary Metabolism of the Marine Sponge-Associated Cyanobacterium Leptothoe.</title>
        <authorList>
            <person name="Konstantinou D."/>
            <person name="Popin R.V."/>
            <person name="Fewer D.P."/>
            <person name="Sivonen K."/>
            <person name="Gkelis S."/>
        </authorList>
    </citation>
    <scope>NUCLEOTIDE SEQUENCE</scope>
    <source>
        <strain evidence="5">TAU-MAC 1115</strain>
    </source>
</reference>
<dbReference type="InterPro" id="IPR009003">
    <property type="entry name" value="Peptidase_S1_PA"/>
</dbReference>
<dbReference type="GO" id="GO:0004252">
    <property type="term" value="F:serine-type endopeptidase activity"/>
    <property type="evidence" value="ECO:0007669"/>
    <property type="project" value="InterPro"/>
</dbReference>
<sequence>MKNALFRLTSSSLFAATSIFAFGLAEPSLPKFSQSHWLTQGQLLAAEMPASEIYEQTISSVVTLYPVDQDFNTLDTFGSGFVVRSDGLIVTNAHVINSETAAVAVVFADGSQGIAMVVGYDSQGRDLAALQLIGEFQLSALTLATGEMPRIGEAVYAIGAPRGFSNTMTSGIVGNVAPDQTQILHNATINGGNSGGPLLNDQGQVIGMNTWIYNATVETADGEVIGQANGYSGMSFAISANEIMAFVTDLTSGQVSSVSQPAAQVAHNY</sequence>
<keyword evidence="6" id="KW-1185">Reference proteome</keyword>
<evidence type="ECO:0000256" key="4">
    <source>
        <dbReference type="SAM" id="SignalP"/>
    </source>
</evidence>
<dbReference type="Gene3D" id="2.40.10.10">
    <property type="entry name" value="Trypsin-like serine proteases"/>
    <property type="match status" value="2"/>
</dbReference>
<keyword evidence="3" id="KW-0378">Hydrolase</keyword>
<dbReference type="GO" id="GO:0006508">
    <property type="term" value="P:proteolysis"/>
    <property type="evidence" value="ECO:0007669"/>
    <property type="project" value="UniProtKB-KW"/>
</dbReference>
<gene>
    <name evidence="5" type="ORF">IXB50_19360</name>
</gene>
<dbReference type="SUPFAM" id="SSF50494">
    <property type="entry name" value="Trypsin-like serine proteases"/>
    <property type="match status" value="1"/>
</dbReference>
<dbReference type="EMBL" id="JADOES010000051">
    <property type="protein sequence ID" value="MBT9317586.1"/>
    <property type="molecule type" value="Genomic_DNA"/>
</dbReference>
<comment type="similarity">
    <text evidence="1">Belongs to the peptidase S1C family.</text>
</comment>
<organism evidence="5 6">
    <name type="scientific">Leptothoe spongobia TAU-MAC 1115</name>
    <dbReference type="NCBI Taxonomy" id="1967444"/>
    <lineage>
        <taxon>Bacteria</taxon>
        <taxon>Bacillati</taxon>
        <taxon>Cyanobacteriota</taxon>
        <taxon>Cyanophyceae</taxon>
        <taxon>Nodosilineales</taxon>
        <taxon>Cymatolegaceae</taxon>
        <taxon>Leptothoe</taxon>
        <taxon>Leptothoe spongobia</taxon>
    </lineage>
</organism>
<dbReference type="InterPro" id="IPR051201">
    <property type="entry name" value="Chloro_Bact_Ser_Proteases"/>
</dbReference>
<accession>A0A947DKZ6</accession>